<evidence type="ECO:0000313" key="2">
    <source>
        <dbReference type="Proteomes" id="UP001165667"/>
    </source>
</evidence>
<comment type="caution">
    <text evidence="1">The sequence shown here is derived from an EMBL/GenBank/DDBJ whole genome shotgun (WGS) entry which is preliminary data.</text>
</comment>
<evidence type="ECO:0000313" key="1">
    <source>
        <dbReference type="EMBL" id="MCW6511085.1"/>
    </source>
</evidence>
<name>A0AA41Z1F3_9HYPH</name>
<keyword evidence="2" id="KW-1185">Reference proteome</keyword>
<sequence>MSEPILSDKGLSIFVFAAYHQLTSGETVSEVVLQDGAGHAADPQGVREVEAIGLARVDHDRAVLTDAGLTYLGQVLNAVRSTVGKVTSGRAVA</sequence>
<dbReference type="RefSeq" id="WP_282587463.1">
    <property type="nucleotide sequence ID" value="NZ_JAMOIM010000021.1"/>
</dbReference>
<dbReference type="Proteomes" id="UP001165667">
    <property type="component" value="Unassembled WGS sequence"/>
</dbReference>
<organism evidence="1 2">
    <name type="scientific">Lichenifustis flavocetrariae</name>
    <dbReference type="NCBI Taxonomy" id="2949735"/>
    <lineage>
        <taxon>Bacteria</taxon>
        <taxon>Pseudomonadati</taxon>
        <taxon>Pseudomonadota</taxon>
        <taxon>Alphaproteobacteria</taxon>
        <taxon>Hyphomicrobiales</taxon>
        <taxon>Lichenihabitantaceae</taxon>
        <taxon>Lichenifustis</taxon>
    </lineage>
</organism>
<gene>
    <name evidence="1" type="ORF">M8523_24050</name>
</gene>
<protein>
    <submittedName>
        <fullName evidence="1">Uncharacterized protein</fullName>
    </submittedName>
</protein>
<dbReference type="EMBL" id="JAMOIM010000021">
    <property type="protein sequence ID" value="MCW6511085.1"/>
    <property type="molecule type" value="Genomic_DNA"/>
</dbReference>
<accession>A0AA41Z1F3</accession>
<dbReference type="AlphaFoldDB" id="A0AA41Z1F3"/>
<reference evidence="1" key="1">
    <citation type="submission" date="2022-05" db="EMBL/GenBank/DDBJ databases">
        <authorList>
            <person name="Pankratov T."/>
        </authorList>
    </citation>
    <scope>NUCLEOTIDE SEQUENCE</scope>
    <source>
        <strain evidence="1">BP6-180914</strain>
    </source>
</reference>
<proteinExistence type="predicted"/>